<evidence type="ECO:0000313" key="2">
    <source>
        <dbReference type="EMBL" id="SDE70389.1"/>
    </source>
</evidence>
<keyword evidence="3" id="KW-1185">Reference proteome</keyword>
<evidence type="ECO:0000313" key="3">
    <source>
        <dbReference type="Proteomes" id="UP000182427"/>
    </source>
</evidence>
<proteinExistence type="predicted"/>
<dbReference type="SUPFAM" id="SSF53335">
    <property type="entry name" value="S-adenosyl-L-methionine-dependent methyltransferases"/>
    <property type="match status" value="1"/>
</dbReference>
<dbReference type="Proteomes" id="UP000182427">
    <property type="component" value="Chromosome I"/>
</dbReference>
<keyword evidence="2" id="KW-0808">Transferase</keyword>
<reference evidence="3" key="1">
    <citation type="submission" date="2016-10" db="EMBL/GenBank/DDBJ databases">
        <authorList>
            <person name="Varghese N."/>
            <person name="Submissions S."/>
        </authorList>
    </citation>
    <scope>NUCLEOTIDE SEQUENCE [LARGE SCALE GENOMIC DNA]</scope>
    <source>
        <strain evidence="3">GAS232</strain>
    </source>
</reference>
<keyword evidence="2" id="KW-0489">Methyltransferase</keyword>
<dbReference type="Gene3D" id="3.40.50.150">
    <property type="entry name" value="Vaccinia Virus protein VP39"/>
    <property type="match status" value="1"/>
</dbReference>
<gene>
    <name evidence="2" type="ORF">SAMN05444167_0199</name>
</gene>
<accession>A0A1G7F3C5</accession>
<feature type="domain" description="Methyltransferase" evidence="1">
    <location>
        <begin position="42"/>
        <end position="132"/>
    </location>
</feature>
<dbReference type="InterPro" id="IPR029063">
    <property type="entry name" value="SAM-dependent_MTases_sf"/>
</dbReference>
<dbReference type="GO" id="GO:0008168">
    <property type="term" value="F:methyltransferase activity"/>
    <property type="evidence" value="ECO:0007669"/>
    <property type="project" value="UniProtKB-KW"/>
</dbReference>
<dbReference type="GO" id="GO:0032259">
    <property type="term" value="P:methylation"/>
    <property type="evidence" value="ECO:0007669"/>
    <property type="project" value="UniProtKB-KW"/>
</dbReference>
<dbReference type="RefSeq" id="WP_172838097.1">
    <property type="nucleotide sequence ID" value="NZ_LT629690.1"/>
</dbReference>
<dbReference type="AlphaFoldDB" id="A0A1G7F3C5"/>
<organism evidence="2 3">
    <name type="scientific">Terriglobus roseus</name>
    <dbReference type="NCBI Taxonomy" id="392734"/>
    <lineage>
        <taxon>Bacteria</taxon>
        <taxon>Pseudomonadati</taxon>
        <taxon>Acidobacteriota</taxon>
        <taxon>Terriglobia</taxon>
        <taxon>Terriglobales</taxon>
        <taxon>Acidobacteriaceae</taxon>
        <taxon>Terriglobus</taxon>
    </lineage>
</organism>
<protein>
    <submittedName>
        <fullName evidence="2">Methyltransferase domain-containing protein</fullName>
    </submittedName>
</protein>
<dbReference type="Pfam" id="PF13649">
    <property type="entry name" value="Methyltransf_25"/>
    <property type="match status" value="1"/>
</dbReference>
<sequence length="229" mass="25578">MSGFDRLAKPYRWMEYLSFGTALENCRFHFLPVLRNTRHALLLGDGDGRFTAALLRQATAADAVAIDASGGMLHALKKRCAAVGAERRIQTFCTALNNGLSESLPRNHFDLIVTHFFLDCLNDAEVEHIAHDAALCATADARWVISDFHIPDHGAMRLPSRLIVRLLYLAFRLLTGLRAQQLPTHGPILHRNGWQMQQQQTSLGGLLISELWQRADNANIAKSIKSELQ</sequence>
<dbReference type="EMBL" id="LT629690">
    <property type="protein sequence ID" value="SDE70389.1"/>
    <property type="molecule type" value="Genomic_DNA"/>
</dbReference>
<name>A0A1G7F3C5_9BACT</name>
<dbReference type="InterPro" id="IPR041698">
    <property type="entry name" value="Methyltransf_25"/>
</dbReference>
<evidence type="ECO:0000259" key="1">
    <source>
        <dbReference type="Pfam" id="PF13649"/>
    </source>
</evidence>